<evidence type="ECO:0000259" key="1">
    <source>
        <dbReference type="Pfam" id="PF20056"/>
    </source>
</evidence>
<gene>
    <name evidence="2" type="ORF">RZ517_15380</name>
</gene>
<dbReference type="Proteomes" id="UP001364156">
    <property type="component" value="Chromosome"/>
</dbReference>
<name>A0ABZ2HEP6_9RHOB</name>
<sequence>MTDTITIKHHADLVDRMADTLGVDLEEKILEGLLDPCTLSDAVLRCTGCSDTEGCELWLNANRGVGASAAPIMCRNATMFEFLSKGKPV</sequence>
<accession>A0ABZ2HEP6</accession>
<dbReference type="InterPro" id="IPR045601">
    <property type="entry name" value="DUF6455"/>
</dbReference>
<dbReference type="Pfam" id="PF20056">
    <property type="entry name" value="DUF6455"/>
    <property type="match status" value="1"/>
</dbReference>
<evidence type="ECO:0000313" key="3">
    <source>
        <dbReference type="Proteomes" id="UP001364156"/>
    </source>
</evidence>
<evidence type="ECO:0000313" key="2">
    <source>
        <dbReference type="EMBL" id="WWR46135.1"/>
    </source>
</evidence>
<reference evidence="2 3" key="1">
    <citation type="submission" date="2023-10" db="EMBL/GenBank/DDBJ databases">
        <title>Roseovarius strain S88 nov., isolated from a marine algae.</title>
        <authorList>
            <person name="Lee M.W."/>
            <person name="Lee J.K."/>
            <person name="Kim J.M."/>
            <person name="Choi D.G."/>
            <person name="Baek J.H."/>
            <person name="Bayburt H."/>
            <person name="Jung J.J."/>
            <person name="Han D.M."/>
            <person name="Jeon C.O."/>
        </authorList>
    </citation>
    <scope>NUCLEOTIDE SEQUENCE [LARGE SCALE GENOMIC DNA]</scope>
    <source>
        <strain evidence="2 3">S88</strain>
    </source>
</reference>
<dbReference type="EMBL" id="CP146069">
    <property type="protein sequence ID" value="WWR46135.1"/>
    <property type="molecule type" value="Genomic_DNA"/>
</dbReference>
<keyword evidence="3" id="KW-1185">Reference proteome</keyword>
<feature type="domain" description="DUF6455" evidence="1">
    <location>
        <begin position="1"/>
        <end position="85"/>
    </location>
</feature>
<protein>
    <submittedName>
        <fullName evidence="2">DUF6455 family protein</fullName>
    </submittedName>
</protein>
<proteinExistence type="predicted"/>
<organism evidence="2 3">
    <name type="scientific">Roseovarius phycicola</name>
    <dbReference type="NCBI Taxonomy" id="3080976"/>
    <lineage>
        <taxon>Bacteria</taxon>
        <taxon>Pseudomonadati</taxon>
        <taxon>Pseudomonadota</taxon>
        <taxon>Alphaproteobacteria</taxon>
        <taxon>Rhodobacterales</taxon>
        <taxon>Roseobacteraceae</taxon>
        <taxon>Roseovarius</taxon>
    </lineage>
</organism>
<dbReference type="RefSeq" id="WP_338549027.1">
    <property type="nucleotide sequence ID" value="NZ_CP146069.1"/>
</dbReference>